<sequence length="103" mass="10939">MISRRVAPVGLQYDPGAGPALDRDAARELYPYCVPRSTSKHRRVWSASPVADLKPVYMANIGRKNMGGDQGIHTIPGVIPDDASCLVEGGGSPCSLPLRPAVI</sequence>
<evidence type="ECO:0000313" key="1">
    <source>
        <dbReference type="EMBL" id="KAK8123672.1"/>
    </source>
</evidence>
<proteinExistence type="predicted"/>
<accession>A0AAW0R420</accession>
<keyword evidence="2" id="KW-1185">Reference proteome</keyword>
<reference evidence="1 2" key="1">
    <citation type="submission" date="2023-01" db="EMBL/GenBank/DDBJ databases">
        <title>Analysis of 21 Apiospora genomes using comparative genomics revels a genus with tremendous synthesis potential of carbohydrate active enzymes and secondary metabolites.</title>
        <authorList>
            <person name="Sorensen T."/>
        </authorList>
    </citation>
    <scope>NUCLEOTIDE SEQUENCE [LARGE SCALE GENOMIC DNA]</scope>
    <source>
        <strain evidence="1 2">CBS 117206</strain>
    </source>
</reference>
<comment type="caution">
    <text evidence="1">The sequence shown here is derived from an EMBL/GenBank/DDBJ whole genome shotgun (WGS) entry which is preliminary data.</text>
</comment>
<gene>
    <name evidence="1" type="ORF">PG999_003590</name>
</gene>
<dbReference type="Proteomes" id="UP001392437">
    <property type="component" value="Unassembled WGS sequence"/>
</dbReference>
<organism evidence="1 2">
    <name type="scientific">Apiospora kogelbergensis</name>
    <dbReference type="NCBI Taxonomy" id="1337665"/>
    <lineage>
        <taxon>Eukaryota</taxon>
        <taxon>Fungi</taxon>
        <taxon>Dikarya</taxon>
        <taxon>Ascomycota</taxon>
        <taxon>Pezizomycotina</taxon>
        <taxon>Sordariomycetes</taxon>
        <taxon>Xylariomycetidae</taxon>
        <taxon>Amphisphaeriales</taxon>
        <taxon>Apiosporaceae</taxon>
        <taxon>Apiospora</taxon>
    </lineage>
</organism>
<dbReference type="AlphaFoldDB" id="A0AAW0R420"/>
<evidence type="ECO:0000313" key="2">
    <source>
        <dbReference type="Proteomes" id="UP001392437"/>
    </source>
</evidence>
<dbReference type="EMBL" id="JAQQWP010000003">
    <property type="protein sequence ID" value="KAK8123672.1"/>
    <property type="molecule type" value="Genomic_DNA"/>
</dbReference>
<name>A0AAW0R420_9PEZI</name>
<protein>
    <submittedName>
        <fullName evidence="1">Uncharacterized protein</fullName>
    </submittedName>
</protein>